<accession>A0ABW3I908</accession>
<dbReference type="Gene3D" id="3.40.190.10">
    <property type="entry name" value="Periplasmic binding protein-like II"/>
    <property type="match status" value="1"/>
</dbReference>
<evidence type="ECO:0000313" key="7">
    <source>
        <dbReference type="Proteomes" id="UP001596996"/>
    </source>
</evidence>
<gene>
    <name evidence="6" type="ORF">ACFQ02_05695</name>
</gene>
<evidence type="ECO:0000313" key="6">
    <source>
        <dbReference type="EMBL" id="MFD0966338.1"/>
    </source>
</evidence>
<comment type="similarity">
    <text evidence="2">Belongs to the bacterial solute-binding protein 5 family.</text>
</comment>
<dbReference type="SUPFAM" id="SSF53850">
    <property type="entry name" value="Periplasmic binding protein-like II"/>
    <property type="match status" value="1"/>
</dbReference>
<protein>
    <submittedName>
        <fullName evidence="6">ABC transporter substrate-binding protein</fullName>
    </submittedName>
</protein>
<dbReference type="PANTHER" id="PTHR30290:SF10">
    <property type="entry name" value="PERIPLASMIC OLIGOPEPTIDE-BINDING PROTEIN-RELATED"/>
    <property type="match status" value="1"/>
</dbReference>
<dbReference type="PIRSF" id="PIRSF002741">
    <property type="entry name" value="MppA"/>
    <property type="match status" value="1"/>
</dbReference>
<dbReference type="CDD" id="cd08504">
    <property type="entry name" value="PBP2_OppA"/>
    <property type="match status" value="1"/>
</dbReference>
<dbReference type="Gene3D" id="3.10.105.10">
    <property type="entry name" value="Dipeptide-binding Protein, Domain 3"/>
    <property type="match status" value="1"/>
</dbReference>
<sequence length="459" mass="52786">MERWEASNNNQTFTFYLRKNAKWSNGDPVTAHDFVYAWRRLVSPQTASPYASYLSFMKMENVKEIIEGKKSPDTLGVKALDDYTLQLTLTAPVPYAVEITEHSSLLPVHQATIEKYGDQWTKPENFVGNGAYRLHSRVLNEKITLERNPTYWNNANTVIDQATILILTESAGIARYRAGELDISFIPSSAYHNKTFRAEYDSQIISSPKLGTFTYEMNLSKPPFDDIRVRKALDLSIDRQIITEKILGFGQLPTYRFTPPYVGAGDKIKQPEYANWTQQQRNEEAKKLLQQAGYSKDNPLKAELLYNTNEGLKNIAIAVTSMWKKNLDNMANIHLKNIEWKTFIDTKQARNYQLAFNAWLADYNEASTFLTYYLSDNEQNKIGFKSEKFDQLMKSSYLAKTKEERADIYAQAEDELGKHHPFVAIYHYAGLIIKNPKLKGYEGKNPVGMYLISDLYLEK</sequence>
<comment type="caution">
    <text evidence="6">The sequence shown here is derived from an EMBL/GenBank/DDBJ whole genome shotgun (WGS) entry which is preliminary data.</text>
</comment>
<dbReference type="Pfam" id="PF00496">
    <property type="entry name" value="SBP_bac_5"/>
    <property type="match status" value="1"/>
</dbReference>
<feature type="domain" description="Solute-binding protein family 5" evidence="5">
    <location>
        <begin position="2"/>
        <end position="380"/>
    </location>
</feature>
<keyword evidence="3" id="KW-0813">Transport</keyword>
<dbReference type="InterPro" id="IPR030678">
    <property type="entry name" value="Peptide/Ni-bd"/>
</dbReference>
<keyword evidence="4" id="KW-0732">Signal</keyword>
<evidence type="ECO:0000256" key="4">
    <source>
        <dbReference type="ARBA" id="ARBA00022729"/>
    </source>
</evidence>
<dbReference type="EMBL" id="JBHTJN010000011">
    <property type="protein sequence ID" value="MFD0966338.1"/>
    <property type="molecule type" value="Genomic_DNA"/>
</dbReference>
<dbReference type="PANTHER" id="PTHR30290">
    <property type="entry name" value="PERIPLASMIC BINDING COMPONENT OF ABC TRANSPORTER"/>
    <property type="match status" value="1"/>
</dbReference>
<dbReference type="Proteomes" id="UP001596996">
    <property type="component" value="Unassembled WGS sequence"/>
</dbReference>
<proteinExistence type="inferred from homology"/>
<organism evidence="6 7">
    <name type="scientific">Seminibacterium arietis</name>
    <dbReference type="NCBI Taxonomy" id="1173502"/>
    <lineage>
        <taxon>Bacteria</taxon>
        <taxon>Pseudomonadati</taxon>
        <taxon>Pseudomonadota</taxon>
        <taxon>Gammaproteobacteria</taxon>
        <taxon>Pasteurellales</taxon>
        <taxon>Pasteurellaceae</taxon>
        <taxon>Seminibacterium</taxon>
    </lineage>
</organism>
<evidence type="ECO:0000256" key="1">
    <source>
        <dbReference type="ARBA" id="ARBA00004196"/>
    </source>
</evidence>
<keyword evidence="7" id="KW-1185">Reference proteome</keyword>
<comment type="subcellular location">
    <subcellularLocation>
        <location evidence="1">Cell envelope</location>
    </subcellularLocation>
</comment>
<dbReference type="RefSeq" id="WP_380820411.1">
    <property type="nucleotide sequence ID" value="NZ_JBHTJN010000011.1"/>
</dbReference>
<evidence type="ECO:0000256" key="2">
    <source>
        <dbReference type="ARBA" id="ARBA00005695"/>
    </source>
</evidence>
<dbReference type="InterPro" id="IPR000914">
    <property type="entry name" value="SBP_5_dom"/>
</dbReference>
<dbReference type="Gene3D" id="3.90.76.10">
    <property type="entry name" value="Dipeptide-binding Protein, Domain 1"/>
    <property type="match status" value="1"/>
</dbReference>
<dbReference type="InterPro" id="IPR039424">
    <property type="entry name" value="SBP_5"/>
</dbReference>
<reference evidence="7" key="1">
    <citation type="journal article" date="2019" name="Int. J. Syst. Evol. Microbiol.">
        <title>The Global Catalogue of Microorganisms (GCM) 10K type strain sequencing project: providing services to taxonomists for standard genome sequencing and annotation.</title>
        <authorList>
            <consortium name="The Broad Institute Genomics Platform"/>
            <consortium name="The Broad Institute Genome Sequencing Center for Infectious Disease"/>
            <person name="Wu L."/>
            <person name="Ma J."/>
        </authorList>
    </citation>
    <scope>NUCLEOTIDE SEQUENCE [LARGE SCALE GENOMIC DNA]</scope>
    <source>
        <strain evidence="7">CCUG 61707</strain>
    </source>
</reference>
<evidence type="ECO:0000256" key="3">
    <source>
        <dbReference type="ARBA" id="ARBA00022448"/>
    </source>
</evidence>
<name>A0ABW3I908_9PAST</name>
<evidence type="ECO:0000259" key="5">
    <source>
        <dbReference type="Pfam" id="PF00496"/>
    </source>
</evidence>